<comment type="subcellular location">
    <subcellularLocation>
        <location evidence="1">Cell surface</location>
    </subcellularLocation>
</comment>
<evidence type="ECO:0000313" key="4">
    <source>
        <dbReference type="EMBL" id="MFC5591163.1"/>
    </source>
</evidence>
<name>A0ABW0TS20_9BACL</name>
<keyword evidence="3" id="KW-0472">Membrane</keyword>
<evidence type="ECO:0000313" key="5">
    <source>
        <dbReference type="Proteomes" id="UP001596109"/>
    </source>
</evidence>
<evidence type="ECO:0000256" key="3">
    <source>
        <dbReference type="SAM" id="Phobius"/>
    </source>
</evidence>
<protein>
    <recommendedName>
        <fullName evidence="6">Prepilin-type N-terminal cleavage/methylation domain-containing protein</fullName>
    </recommendedName>
</protein>
<keyword evidence="5" id="KW-1185">Reference proteome</keyword>
<keyword evidence="3" id="KW-0812">Transmembrane</keyword>
<evidence type="ECO:0000256" key="2">
    <source>
        <dbReference type="ARBA" id="ARBA00023287"/>
    </source>
</evidence>
<proteinExistence type="predicted"/>
<organism evidence="4 5">
    <name type="scientific">Sporosarcina soli</name>
    <dbReference type="NCBI Taxonomy" id="334736"/>
    <lineage>
        <taxon>Bacteria</taxon>
        <taxon>Bacillati</taxon>
        <taxon>Bacillota</taxon>
        <taxon>Bacilli</taxon>
        <taxon>Bacillales</taxon>
        <taxon>Caryophanaceae</taxon>
        <taxon>Sporosarcina</taxon>
    </lineage>
</organism>
<sequence>MRKYHIDRNFHEEGMTLVETLASLVILSLLIIAFLSLFGQSARLNKSSELVMEATYIAQTHMEQIYEISQKTTFGNRNEYLKMDNKYRLIEGEIYQPKKEDIGFTVFVEIKEPTFGTRGSILRVKVYDKSGEKLEALMETVLLWRGEDHE</sequence>
<comment type="caution">
    <text evidence="4">The sequence shown here is derived from an EMBL/GenBank/DDBJ whole genome shotgun (WGS) entry which is preliminary data.</text>
</comment>
<keyword evidence="2" id="KW-0178">Competence</keyword>
<dbReference type="EMBL" id="JBHSNO010000015">
    <property type="protein sequence ID" value="MFC5591163.1"/>
    <property type="molecule type" value="Genomic_DNA"/>
</dbReference>
<dbReference type="InterPro" id="IPR012902">
    <property type="entry name" value="N_methyl_site"/>
</dbReference>
<dbReference type="Proteomes" id="UP001596109">
    <property type="component" value="Unassembled WGS sequence"/>
</dbReference>
<evidence type="ECO:0000256" key="1">
    <source>
        <dbReference type="ARBA" id="ARBA00004241"/>
    </source>
</evidence>
<feature type="transmembrane region" description="Helical" evidence="3">
    <location>
        <begin position="20"/>
        <end position="38"/>
    </location>
</feature>
<gene>
    <name evidence="4" type="ORF">ACFPRA_19975</name>
</gene>
<accession>A0ABW0TS20</accession>
<dbReference type="PROSITE" id="PS00409">
    <property type="entry name" value="PROKAR_NTER_METHYL"/>
    <property type="match status" value="1"/>
</dbReference>
<evidence type="ECO:0008006" key="6">
    <source>
        <dbReference type="Google" id="ProtNLM"/>
    </source>
</evidence>
<dbReference type="RefSeq" id="WP_381438598.1">
    <property type="nucleotide sequence ID" value="NZ_JBHSNO010000015.1"/>
</dbReference>
<keyword evidence="3" id="KW-1133">Transmembrane helix</keyword>
<reference evidence="5" key="1">
    <citation type="journal article" date="2019" name="Int. J. Syst. Evol. Microbiol.">
        <title>The Global Catalogue of Microorganisms (GCM) 10K type strain sequencing project: providing services to taxonomists for standard genome sequencing and annotation.</title>
        <authorList>
            <consortium name="The Broad Institute Genomics Platform"/>
            <consortium name="The Broad Institute Genome Sequencing Center for Infectious Disease"/>
            <person name="Wu L."/>
            <person name="Ma J."/>
        </authorList>
    </citation>
    <scope>NUCLEOTIDE SEQUENCE [LARGE SCALE GENOMIC DNA]</scope>
    <source>
        <strain evidence="5">CGMCC 4.1434</strain>
    </source>
</reference>